<sequence length="86" mass="9859">MKIVHCTSVPSWSLTLHCTNPWCMCELMVVENDLSYGPYPEETLLEGDGFHITCSRCGRKMVVHHTMIYEPTAERLRKGGSHGRMY</sequence>
<name>A0A2M7XCC1_9BACT</name>
<dbReference type="Proteomes" id="UP000229385">
    <property type="component" value="Unassembled WGS sequence"/>
</dbReference>
<evidence type="ECO:0000313" key="2">
    <source>
        <dbReference type="Proteomes" id="UP000229385"/>
    </source>
</evidence>
<organism evidence="1 2">
    <name type="scientific">Candidatus Uhrbacteria bacterium CG_4_9_14_3_um_filter_50_9</name>
    <dbReference type="NCBI Taxonomy" id="1975035"/>
    <lineage>
        <taxon>Bacteria</taxon>
        <taxon>Candidatus Uhriibacteriota</taxon>
    </lineage>
</organism>
<gene>
    <name evidence="1" type="ORF">CO174_02430</name>
</gene>
<dbReference type="EMBL" id="PFWU01000030">
    <property type="protein sequence ID" value="PJA45541.1"/>
    <property type="molecule type" value="Genomic_DNA"/>
</dbReference>
<reference evidence="2" key="1">
    <citation type="submission" date="2017-09" db="EMBL/GenBank/DDBJ databases">
        <title>Depth-based differentiation of microbial function through sediment-hosted aquifers and enrichment of novel symbionts in the deep terrestrial subsurface.</title>
        <authorList>
            <person name="Probst A.J."/>
            <person name="Ladd B."/>
            <person name="Jarett J.K."/>
            <person name="Geller-Mcgrath D.E."/>
            <person name="Sieber C.M.K."/>
            <person name="Emerson J.B."/>
            <person name="Anantharaman K."/>
            <person name="Thomas B.C."/>
            <person name="Malmstrom R."/>
            <person name="Stieglmeier M."/>
            <person name="Klingl A."/>
            <person name="Woyke T."/>
            <person name="Ryan C.M."/>
            <person name="Banfield J.F."/>
        </authorList>
    </citation>
    <scope>NUCLEOTIDE SEQUENCE [LARGE SCALE GENOMIC DNA]</scope>
</reference>
<protein>
    <submittedName>
        <fullName evidence="1">Uncharacterized protein</fullName>
    </submittedName>
</protein>
<evidence type="ECO:0000313" key="1">
    <source>
        <dbReference type="EMBL" id="PJA45541.1"/>
    </source>
</evidence>
<proteinExistence type="predicted"/>
<accession>A0A2M7XCC1</accession>
<comment type="caution">
    <text evidence="1">The sequence shown here is derived from an EMBL/GenBank/DDBJ whole genome shotgun (WGS) entry which is preliminary data.</text>
</comment>
<dbReference type="AlphaFoldDB" id="A0A2M7XCC1"/>